<sequence length="56" mass="6368">MLADLKLERDMELKAEGLRLRETDTNLNLQSDKNITVNNPLNGNLPGNVPHYDLYS</sequence>
<comment type="caution">
    <text evidence="1">The sequence shown here is derived from an EMBL/GenBank/DDBJ whole genome shotgun (WGS) entry which is preliminary data.</text>
</comment>
<feature type="non-terminal residue" evidence="1">
    <location>
        <position position="56"/>
    </location>
</feature>
<evidence type="ECO:0000313" key="1">
    <source>
        <dbReference type="EMBL" id="CAF4651942.1"/>
    </source>
</evidence>
<name>A0A821FLX2_9BILA</name>
<protein>
    <submittedName>
        <fullName evidence="1">Uncharacterized protein</fullName>
    </submittedName>
</protein>
<reference evidence="1" key="1">
    <citation type="submission" date="2021-02" db="EMBL/GenBank/DDBJ databases">
        <authorList>
            <person name="Nowell W R."/>
        </authorList>
    </citation>
    <scope>NUCLEOTIDE SEQUENCE</scope>
</reference>
<dbReference type="Proteomes" id="UP000663866">
    <property type="component" value="Unassembled WGS sequence"/>
</dbReference>
<accession>A0A821FLX2</accession>
<evidence type="ECO:0000313" key="2">
    <source>
        <dbReference type="Proteomes" id="UP000663866"/>
    </source>
</evidence>
<gene>
    <name evidence="1" type="ORF">OVN521_LOCUS46833</name>
</gene>
<keyword evidence="2" id="KW-1185">Reference proteome</keyword>
<dbReference type="EMBL" id="CAJOBG010087047">
    <property type="protein sequence ID" value="CAF4651942.1"/>
    <property type="molecule type" value="Genomic_DNA"/>
</dbReference>
<organism evidence="1 2">
    <name type="scientific">Rotaria magnacalcarata</name>
    <dbReference type="NCBI Taxonomy" id="392030"/>
    <lineage>
        <taxon>Eukaryota</taxon>
        <taxon>Metazoa</taxon>
        <taxon>Spiralia</taxon>
        <taxon>Gnathifera</taxon>
        <taxon>Rotifera</taxon>
        <taxon>Eurotatoria</taxon>
        <taxon>Bdelloidea</taxon>
        <taxon>Philodinida</taxon>
        <taxon>Philodinidae</taxon>
        <taxon>Rotaria</taxon>
    </lineage>
</organism>
<dbReference type="AlphaFoldDB" id="A0A821FLX2"/>
<proteinExistence type="predicted"/>